<keyword evidence="2" id="KW-0067">ATP-binding</keyword>
<dbReference type="GO" id="GO:0005524">
    <property type="term" value="F:ATP binding"/>
    <property type="evidence" value="ECO:0007669"/>
    <property type="project" value="UniProtKB-KW"/>
</dbReference>
<dbReference type="InterPro" id="IPR019489">
    <property type="entry name" value="Clp_ATPase_C"/>
</dbReference>
<evidence type="ECO:0000313" key="7">
    <source>
        <dbReference type="Proteomes" id="UP001497457"/>
    </source>
</evidence>
<keyword evidence="7" id="KW-1185">Reference proteome</keyword>
<dbReference type="SUPFAM" id="SSF52540">
    <property type="entry name" value="P-loop containing nucleoside triphosphate hydrolases"/>
    <property type="match status" value="2"/>
</dbReference>
<organism evidence="6 7">
    <name type="scientific">Urochloa decumbens</name>
    <dbReference type="NCBI Taxonomy" id="240449"/>
    <lineage>
        <taxon>Eukaryota</taxon>
        <taxon>Viridiplantae</taxon>
        <taxon>Streptophyta</taxon>
        <taxon>Embryophyta</taxon>
        <taxon>Tracheophyta</taxon>
        <taxon>Spermatophyta</taxon>
        <taxon>Magnoliopsida</taxon>
        <taxon>Liliopsida</taxon>
        <taxon>Poales</taxon>
        <taxon>Poaceae</taxon>
        <taxon>PACMAD clade</taxon>
        <taxon>Panicoideae</taxon>
        <taxon>Panicodae</taxon>
        <taxon>Paniceae</taxon>
        <taxon>Melinidinae</taxon>
        <taxon>Urochloa</taxon>
    </lineage>
</organism>
<accession>A0ABC9GWQ3</accession>
<evidence type="ECO:0000256" key="1">
    <source>
        <dbReference type="ARBA" id="ARBA00022741"/>
    </source>
</evidence>
<proteinExistence type="predicted"/>
<dbReference type="Proteomes" id="UP001497457">
    <property type="component" value="Unassembled WGS sequence"/>
</dbReference>
<dbReference type="Pfam" id="PF07724">
    <property type="entry name" value="AAA_2"/>
    <property type="match status" value="1"/>
</dbReference>
<dbReference type="Pfam" id="PF17871">
    <property type="entry name" value="AAA_lid_9"/>
    <property type="match status" value="1"/>
</dbReference>
<feature type="compositionally biased region" description="Low complexity" evidence="3">
    <location>
        <begin position="275"/>
        <end position="296"/>
    </location>
</feature>
<evidence type="ECO:0000256" key="3">
    <source>
        <dbReference type="SAM" id="MobiDB-lite"/>
    </source>
</evidence>
<gene>
    <name evidence="6" type="ORF">URODEC1_LOCUS119470</name>
</gene>
<dbReference type="EMBL" id="CAXIPR030000353">
    <property type="protein sequence ID" value="CAM0145807.1"/>
    <property type="molecule type" value="Genomic_DNA"/>
</dbReference>
<dbReference type="InterPro" id="IPR050130">
    <property type="entry name" value="ClpA_ClpB"/>
</dbReference>
<feature type="region of interest" description="Disordered" evidence="3">
    <location>
        <begin position="97"/>
        <end position="119"/>
    </location>
</feature>
<dbReference type="InterPro" id="IPR027417">
    <property type="entry name" value="P-loop_NTPase"/>
</dbReference>
<dbReference type="AlphaFoldDB" id="A0ABC9GWQ3"/>
<name>A0ABC9GWQ3_9POAL</name>
<dbReference type="Pfam" id="PF00004">
    <property type="entry name" value="AAA"/>
    <property type="match status" value="1"/>
</dbReference>
<dbReference type="CDD" id="cd19499">
    <property type="entry name" value="RecA-like_ClpB_Hsp104-like"/>
    <property type="match status" value="1"/>
</dbReference>
<feature type="region of interest" description="Disordered" evidence="3">
    <location>
        <begin position="142"/>
        <end position="163"/>
    </location>
</feature>
<dbReference type="Gene3D" id="1.10.8.60">
    <property type="match status" value="2"/>
</dbReference>
<dbReference type="Pfam" id="PF10431">
    <property type="entry name" value="ClpB_D2-small"/>
    <property type="match status" value="1"/>
</dbReference>
<feature type="compositionally biased region" description="Pro residues" evidence="3">
    <location>
        <begin position="108"/>
        <end position="119"/>
    </location>
</feature>
<dbReference type="SMART" id="SM01086">
    <property type="entry name" value="ClpB_D2-small"/>
    <property type="match status" value="1"/>
</dbReference>
<evidence type="ECO:0000259" key="4">
    <source>
        <dbReference type="SMART" id="SM00382"/>
    </source>
</evidence>
<feature type="domain" description="AAA+ ATPase" evidence="4">
    <location>
        <begin position="419"/>
        <end position="565"/>
    </location>
</feature>
<dbReference type="PANTHER" id="PTHR11638">
    <property type="entry name" value="ATP-DEPENDENT CLP PROTEASE"/>
    <property type="match status" value="1"/>
</dbReference>
<dbReference type="InterPro" id="IPR041546">
    <property type="entry name" value="ClpA/ClpB_AAA_lid"/>
</dbReference>
<dbReference type="Gene3D" id="3.40.50.300">
    <property type="entry name" value="P-loop containing nucleotide triphosphate hydrolases"/>
    <property type="match status" value="2"/>
</dbReference>
<evidence type="ECO:0000313" key="6">
    <source>
        <dbReference type="EMBL" id="CAM0145807.1"/>
    </source>
</evidence>
<protein>
    <recommendedName>
        <fullName evidence="8">AAA+ ATPase domain-containing protein</fullName>
    </recommendedName>
</protein>
<feature type="region of interest" description="Disordered" evidence="3">
    <location>
        <begin position="973"/>
        <end position="1001"/>
    </location>
</feature>
<reference evidence="6 7" key="1">
    <citation type="submission" date="2024-10" db="EMBL/GenBank/DDBJ databases">
        <authorList>
            <person name="Ryan C."/>
        </authorList>
    </citation>
    <scope>NUCLEOTIDE SEQUENCE [LARGE SCALE GENOMIC DNA]</scope>
</reference>
<evidence type="ECO:0008006" key="8">
    <source>
        <dbReference type="Google" id="ProtNLM"/>
    </source>
</evidence>
<feature type="compositionally biased region" description="Basic residues" evidence="3">
    <location>
        <begin position="97"/>
        <end position="106"/>
    </location>
</feature>
<feature type="domain" description="Clp ATPase C-terminal" evidence="5">
    <location>
        <begin position="839"/>
        <end position="946"/>
    </location>
</feature>
<dbReference type="PANTHER" id="PTHR11638:SF174">
    <property type="entry name" value="AAA+ ATPASE DOMAIN-CONTAINING PROTEIN"/>
    <property type="match status" value="1"/>
</dbReference>
<keyword evidence="1" id="KW-0547">Nucleotide-binding</keyword>
<evidence type="ECO:0000256" key="2">
    <source>
        <dbReference type="ARBA" id="ARBA00022840"/>
    </source>
</evidence>
<dbReference type="InterPro" id="IPR003593">
    <property type="entry name" value="AAA+_ATPase"/>
</dbReference>
<dbReference type="InterPro" id="IPR003959">
    <property type="entry name" value="ATPase_AAA_core"/>
</dbReference>
<feature type="region of interest" description="Disordered" evidence="3">
    <location>
        <begin position="275"/>
        <end position="298"/>
    </location>
</feature>
<dbReference type="CDD" id="cd00009">
    <property type="entry name" value="AAA"/>
    <property type="match status" value="1"/>
</dbReference>
<evidence type="ECO:0000259" key="5">
    <source>
        <dbReference type="SMART" id="SM01086"/>
    </source>
</evidence>
<comment type="caution">
    <text evidence="6">The sequence shown here is derived from an EMBL/GenBank/DDBJ whole genome shotgun (WGS) entry which is preliminary data.</text>
</comment>
<sequence>MACCRNRDSVPAAISTAGPMWPLHFRWCDPFSATVISAAQPVVIASQVPNTPRGLLKSKSHPHLRLRLVVYSSSLSLTIYLIPSPPGQGLAPYPHTRPRNRHRHRPPLAAPPIHPVPRPIAPRVLPPTAAAASYAAAAGMDKDNMDMDGGSGGAPRRDDPIGPGRLLLRRRRLRVDGLAGSGAARTTAFGPRAHFATDGLARVKHEHRYYDRDYDYDDIFAFDNESGGRWQREKVVPILPTKRRYSASASASAAAYPTRCASPVARRVGQGVPTAPAASATAAPPDVPPAARAVPPAAAPAPGPAVTVINVHPNAGRAAPAASGVAPRACPYQRLAARRSTLLPSSVRSVSSISSTKGMVWNAGLSGGSGSVVSAASAPKAVALGKYCRDMTAQAGKMDPVIGRDDEIDRIVCVLCRRTKNSAMLVGAPGVGKTAIAEGLAQRIAAGTVPAALAGARVLEVDLGAMVAGTKYRGMFEERIKKVIEEAEAEDSHVVLFIDEVHMLLGAGQCKGGSMDGANLLKPALARGRIRCVGATTFDEYLKHVEKDAAFERRFQKVHVKEPSVLATIAILQGLKAKYEEHHGTTIQDAAIVAAARLANRYITGRQFPDKAIDLIDEACATARMQTDKILKGSSTQHVSENSMKDAIVIPGQVAEVVSRWTGIPVNTLDQDEKEKLMRLADRLQLAKALAEQLFDSEKMLIRFDMTEFVGSHSVLRLIGAPPSYHGHEDGGQLTEKVRQRPYSVILSDEIEKADSAVFNVLLQLLDDGVLTDGKGRTVDFKNTIIIMTSNLGAEYLMEGIASETSMEAARDLVVKQAQKHFRPEFLNRLNELVIFEPLSQDKLRDVAKVQMKGIIARAADKGITLSISGAAWMSSCRNLTTQTTKLVVAMQVLTCLFSSQLYGARPIRRWLQKNVMTKLSEMLVKGEIGVGTIIIIEASEDKKDLKYEVAENMSERQARGRDKMSLVEILSDTDNDINPNPTAPAAKKMKGIAISSSPGK</sequence>
<dbReference type="SMART" id="SM00382">
    <property type="entry name" value="AAA"/>
    <property type="match status" value="1"/>
</dbReference>